<dbReference type="EMBL" id="CATNWA010019641">
    <property type="protein sequence ID" value="CAI9614268.1"/>
    <property type="molecule type" value="Genomic_DNA"/>
</dbReference>
<reference evidence="2" key="1">
    <citation type="submission" date="2023-05" db="EMBL/GenBank/DDBJ databases">
        <authorList>
            <person name="Stuckert A."/>
        </authorList>
    </citation>
    <scope>NUCLEOTIDE SEQUENCE</scope>
</reference>
<feature type="non-terminal residue" evidence="2">
    <location>
        <position position="1"/>
    </location>
</feature>
<organism evidence="2 3">
    <name type="scientific">Staurois parvus</name>
    <dbReference type="NCBI Taxonomy" id="386267"/>
    <lineage>
        <taxon>Eukaryota</taxon>
        <taxon>Metazoa</taxon>
        <taxon>Chordata</taxon>
        <taxon>Craniata</taxon>
        <taxon>Vertebrata</taxon>
        <taxon>Euteleostomi</taxon>
        <taxon>Amphibia</taxon>
        <taxon>Batrachia</taxon>
        <taxon>Anura</taxon>
        <taxon>Neobatrachia</taxon>
        <taxon>Ranoidea</taxon>
        <taxon>Ranidae</taxon>
        <taxon>Staurois</taxon>
    </lineage>
</organism>
<proteinExistence type="predicted"/>
<evidence type="ECO:0000313" key="3">
    <source>
        <dbReference type="Proteomes" id="UP001162483"/>
    </source>
</evidence>
<protein>
    <submittedName>
        <fullName evidence="2">Uncharacterized protein</fullName>
    </submittedName>
</protein>
<gene>
    <name evidence="2" type="ORF">SPARVUS_LOCUS15025907</name>
</gene>
<name>A0ABN9H3G5_9NEOB</name>
<dbReference type="Proteomes" id="UP001162483">
    <property type="component" value="Unassembled WGS sequence"/>
</dbReference>
<keyword evidence="3" id="KW-1185">Reference proteome</keyword>
<feature type="region of interest" description="Disordered" evidence="1">
    <location>
        <begin position="371"/>
        <end position="414"/>
    </location>
</feature>
<evidence type="ECO:0000313" key="2">
    <source>
        <dbReference type="EMBL" id="CAI9614268.1"/>
    </source>
</evidence>
<feature type="compositionally biased region" description="Polar residues" evidence="1">
    <location>
        <begin position="18"/>
        <end position="30"/>
    </location>
</feature>
<sequence>EFHPSLESFPVLYPQWDANGQQAAPQQRAESNFPALFSDDLTDPAHLGSGDVSRQRGVWEEGQLLPALPQTELYIERQEYKESGSSSQPGTIREETSEEDSFGEPEDIGLIGILREWGQQVKPDKIVREKEEGRKDTVWMPWTEPSPEENITLISDSHGVQAQEKREECTDLPDIQYIKASTADTSVTSFNASDTLDYGSWHAAEPNIQLLTATPQQIPAPSQIFSRNEEPLQPDTIPKSLTKLSKQEKGESRDNVTAQTEQQQLCGVYDAKDLNTDGVNILTGSKGNLIPSSTTVGNSEGNKDKLGTTLEPDSLLYSGVIPVVQVFDQSPLEVEQSSTDSNPVTSLLNQQYQTAETEGPLAQMGKITSEHNFPGIQSEDFSSDTKRCPDDLNNKADQTEKNLTENIQSEIKND</sequence>
<feature type="compositionally biased region" description="Acidic residues" evidence="1">
    <location>
        <begin position="96"/>
        <end position="105"/>
    </location>
</feature>
<feature type="region of interest" description="Disordered" evidence="1">
    <location>
        <begin position="79"/>
        <end position="105"/>
    </location>
</feature>
<comment type="caution">
    <text evidence="2">The sequence shown here is derived from an EMBL/GenBank/DDBJ whole genome shotgun (WGS) entry which is preliminary data.</text>
</comment>
<feature type="region of interest" description="Disordered" evidence="1">
    <location>
        <begin position="228"/>
        <end position="259"/>
    </location>
</feature>
<accession>A0ABN9H3G5</accession>
<feature type="compositionally biased region" description="Basic and acidic residues" evidence="1">
    <location>
        <begin position="383"/>
        <end position="403"/>
    </location>
</feature>
<evidence type="ECO:0000256" key="1">
    <source>
        <dbReference type="SAM" id="MobiDB-lite"/>
    </source>
</evidence>
<feature type="compositionally biased region" description="Polar residues" evidence="1">
    <location>
        <begin position="404"/>
        <end position="414"/>
    </location>
</feature>
<feature type="compositionally biased region" description="Basic and acidic residues" evidence="1">
    <location>
        <begin position="245"/>
        <end position="254"/>
    </location>
</feature>
<feature type="region of interest" description="Disordered" evidence="1">
    <location>
        <begin position="17"/>
        <end position="56"/>
    </location>
</feature>